<gene>
    <name evidence="2" type="ORF">CARUB_v10003834mg</name>
</gene>
<evidence type="ECO:0000313" key="2">
    <source>
        <dbReference type="EMBL" id="EOA23064.1"/>
    </source>
</evidence>
<evidence type="ECO:0008006" key="4">
    <source>
        <dbReference type="Google" id="ProtNLM"/>
    </source>
</evidence>
<dbReference type="AlphaFoldDB" id="R0H1H3"/>
<evidence type="ECO:0000313" key="3">
    <source>
        <dbReference type="Proteomes" id="UP000029121"/>
    </source>
</evidence>
<evidence type="ECO:0000256" key="1">
    <source>
        <dbReference type="SAM" id="SignalP"/>
    </source>
</evidence>
<keyword evidence="1" id="KW-0732">Signal</keyword>
<proteinExistence type="predicted"/>
<feature type="signal peptide" evidence="1">
    <location>
        <begin position="1"/>
        <end position="24"/>
    </location>
</feature>
<sequence length="82" mass="9232">MTYSKKTLIVFVFTILFVMSSVHCSKSNPGTNYSDQANGQCYSPCRFGDEECDICCVGKSVKYFGKCISRNCHCLIKADFDF</sequence>
<keyword evidence="3" id="KW-1185">Reference proteome</keyword>
<name>R0H1H3_9BRAS</name>
<dbReference type="PROSITE" id="PS01138">
    <property type="entry name" value="SCORP_SHORT_TOXIN"/>
    <property type="match status" value="1"/>
</dbReference>
<reference evidence="3" key="1">
    <citation type="journal article" date="2013" name="Nat. Genet.">
        <title>The Capsella rubella genome and the genomic consequences of rapid mating system evolution.</title>
        <authorList>
            <person name="Slotte T."/>
            <person name="Hazzouri K.M."/>
            <person name="Agren J.A."/>
            <person name="Koenig D."/>
            <person name="Maumus F."/>
            <person name="Guo Y.L."/>
            <person name="Steige K."/>
            <person name="Platts A.E."/>
            <person name="Escobar J.S."/>
            <person name="Newman L.K."/>
            <person name="Wang W."/>
            <person name="Mandakova T."/>
            <person name="Vello E."/>
            <person name="Smith L.M."/>
            <person name="Henz S.R."/>
            <person name="Steffen J."/>
            <person name="Takuno S."/>
            <person name="Brandvain Y."/>
            <person name="Coop G."/>
            <person name="Andolfatto P."/>
            <person name="Hu T.T."/>
            <person name="Blanchette M."/>
            <person name="Clark R.M."/>
            <person name="Quesneville H."/>
            <person name="Nordborg M."/>
            <person name="Gaut B.S."/>
            <person name="Lysak M.A."/>
            <person name="Jenkins J."/>
            <person name="Grimwood J."/>
            <person name="Chapman J."/>
            <person name="Prochnik S."/>
            <person name="Shu S."/>
            <person name="Rokhsar D."/>
            <person name="Schmutz J."/>
            <person name="Weigel D."/>
            <person name="Wright S.I."/>
        </authorList>
    </citation>
    <scope>NUCLEOTIDE SEQUENCE [LARGE SCALE GENOMIC DNA]</scope>
    <source>
        <strain evidence="3">cv. Monte Gargano</strain>
    </source>
</reference>
<dbReference type="Proteomes" id="UP000029121">
    <property type="component" value="Unassembled WGS sequence"/>
</dbReference>
<protein>
    <recommendedName>
        <fullName evidence="4">Knottin scorpion toxin-like domain-containing protein</fullName>
    </recommendedName>
</protein>
<dbReference type="EMBL" id="KB870810">
    <property type="protein sequence ID" value="EOA23064.1"/>
    <property type="molecule type" value="Genomic_DNA"/>
</dbReference>
<feature type="chain" id="PRO_5004342867" description="Knottin scorpion toxin-like domain-containing protein" evidence="1">
    <location>
        <begin position="25"/>
        <end position="82"/>
    </location>
</feature>
<organism evidence="2 3">
    <name type="scientific">Capsella rubella</name>
    <dbReference type="NCBI Taxonomy" id="81985"/>
    <lineage>
        <taxon>Eukaryota</taxon>
        <taxon>Viridiplantae</taxon>
        <taxon>Streptophyta</taxon>
        <taxon>Embryophyta</taxon>
        <taxon>Tracheophyta</taxon>
        <taxon>Spermatophyta</taxon>
        <taxon>Magnoliopsida</taxon>
        <taxon>eudicotyledons</taxon>
        <taxon>Gunneridae</taxon>
        <taxon>Pentapetalae</taxon>
        <taxon>rosids</taxon>
        <taxon>malvids</taxon>
        <taxon>Brassicales</taxon>
        <taxon>Brassicaceae</taxon>
        <taxon>Camelineae</taxon>
        <taxon>Capsella</taxon>
    </lineage>
</organism>
<accession>R0H1H3</accession>